<keyword evidence="3" id="KW-1185">Reference proteome</keyword>
<feature type="domain" description="Nudix hydrolase" evidence="1">
    <location>
        <begin position="73"/>
        <end position="211"/>
    </location>
</feature>
<gene>
    <name evidence="2" type="ORF">BXZ70DRAFT_947481</name>
</gene>
<dbReference type="Pfam" id="PF00293">
    <property type="entry name" value="NUDIX"/>
    <property type="match status" value="1"/>
</dbReference>
<evidence type="ECO:0000259" key="1">
    <source>
        <dbReference type="PROSITE" id="PS51462"/>
    </source>
</evidence>
<dbReference type="PANTHER" id="PTHR12992:SF45">
    <property type="entry name" value="NUDIX HYDROLASE DOMAIN-CONTAINING PROTEIN"/>
    <property type="match status" value="1"/>
</dbReference>
<dbReference type="InterPro" id="IPR000086">
    <property type="entry name" value="NUDIX_hydrolase_dom"/>
</dbReference>
<dbReference type="CDD" id="cd03426">
    <property type="entry name" value="NUDIX_CoAse_Nudt7"/>
    <property type="match status" value="1"/>
</dbReference>
<sequence>MGDGEETRDSPQLLTFHHRHCPERPREIRTTMCTHHQLDIAAITGISEQTRQCLQRLQEHEAEMVDLSTRPKSRLAAVLVLLYETAGQLRVLLTTRSKSLRTHPGQTALPGGKVDESDVDLTHTAYREAFEEVGLPLNTPHLHAICTLRPFISSSKLLVTPIVAFLDDPSLLNDLKPCEGEVEHIFTHPLEAILHPALIAQEPLAVKGGEDWPYEADFYNPSDVELPWLGNSSYRMHRFRSSASPIKGLTAEILIMTATIAYDRPPTFEQYALRQFVRINDVLRILDQQHPASPMHTGAETTGISTPAEVVVQPTNGPPL</sequence>
<organism evidence="2 3">
    <name type="scientific">Cristinia sonorae</name>
    <dbReference type="NCBI Taxonomy" id="1940300"/>
    <lineage>
        <taxon>Eukaryota</taxon>
        <taxon>Fungi</taxon>
        <taxon>Dikarya</taxon>
        <taxon>Basidiomycota</taxon>
        <taxon>Agaricomycotina</taxon>
        <taxon>Agaricomycetes</taxon>
        <taxon>Agaricomycetidae</taxon>
        <taxon>Agaricales</taxon>
        <taxon>Pleurotineae</taxon>
        <taxon>Stephanosporaceae</taxon>
        <taxon>Cristinia</taxon>
    </lineage>
</organism>
<dbReference type="PROSITE" id="PS51462">
    <property type="entry name" value="NUDIX"/>
    <property type="match status" value="1"/>
</dbReference>
<accession>A0A8K0ULD7</accession>
<name>A0A8K0ULD7_9AGAR</name>
<evidence type="ECO:0000313" key="2">
    <source>
        <dbReference type="EMBL" id="KAH8094452.1"/>
    </source>
</evidence>
<dbReference type="EMBL" id="JAEVFJ010000026">
    <property type="protein sequence ID" value="KAH8094452.1"/>
    <property type="molecule type" value="Genomic_DNA"/>
</dbReference>
<evidence type="ECO:0000313" key="3">
    <source>
        <dbReference type="Proteomes" id="UP000813824"/>
    </source>
</evidence>
<dbReference type="AlphaFoldDB" id="A0A8K0ULD7"/>
<keyword evidence="2" id="KW-0378">Hydrolase</keyword>
<dbReference type="PANTHER" id="PTHR12992">
    <property type="entry name" value="NUDIX HYDROLASE"/>
    <property type="match status" value="1"/>
</dbReference>
<dbReference type="OrthoDB" id="10260614at2759"/>
<comment type="caution">
    <text evidence="2">The sequence shown here is derived from an EMBL/GenBank/DDBJ whole genome shotgun (WGS) entry which is preliminary data.</text>
</comment>
<dbReference type="InterPro" id="IPR045121">
    <property type="entry name" value="CoAse"/>
</dbReference>
<proteinExistence type="predicted"/>
<protein>
    <submittedName>
        <fullName evidence="2">NUDIX hydrolase domain-like protein</fullName>
    </submittedName>
</protein>
<dbReference type="InterPro" id="IPR015797">
    <property type="entry name" value="NUDIX_hydrolase-like_dom_sf"/>
</dbReference>
<dbReference type="SUPFAM" id="SSF55811">
    <property type="entry name" value="Nudix"/>
    <property type="match status" value="1"/>
</dbReference>
<dbReference type="GO" id="GO:0010945">
    <property type="term" value="F:coenzyme A diphosphatase activity"/>
    <property type="evidence" value="ECO:0007669"/>
    <property type="project" value="InterPro"/>
</dbReference>
<dbReference type="Gene3D" id="3.90.79.10">
    <property type="entry name" value="Nucleoside Triphosphate Pyrophosphohydrolase"/>
    <property type="match status" value="1"/>
</dbReference>
<dbReference type="GO" id="GO:0015938">
    <property type="term" value="P:coenzyme A catabolic process"/>
    <property type="evidence" value="ECO:0007669"/>
    <property type="project" value="TreeGrafter"/>
</dbReference>
<dbReference type="Proteomes" id="UP000813824">
    <property type="component" value="Unassembled WGS sequence"/>
</dbReference>
<reference evidence="2" key="1">
    <citation type="journal article" date="2021" name="New Phytol.">
        <title>Evolutionary innovations through gain and loss of genes in the ectomycorrhizal Boletales.</title>
        <authorList>
            <person name="Wu G."/>
            <person name="Miyauchi S."/>
            <person name="Morin E."/>
            <person name="Kuo A."/>
            <person name="Drula E."/>
            <person name="Varga T."/>
            <person name="Kohler A."/>
            <person name="Feng B."/>
            <person name="Cao Y."/>
            <person name="Lipzen A."/>
            <person name="Daum C."/>
            <person name="Hundley H."/>
            <person name="Pangilinan J."/>
            <person name="Johnson J."/>
            <person name="Barry K."/>
            <person name="LaButti K."/>
            <person name="Ng V."/>
            <person name="Ahrendt S."/>
            <person name="Min B."/>
            <person name="Choi I.G."/>
            <person name="Park H."/>
            <person name="Plett J.M."/>
            <person name="Magnuson J."/>
            <person name="Spatafora J.W."/>
            <person name="Nagy L.G."/>
            <person name="Henrissat B."/>
            <person name="Grigoriev I.V."/>
            <person name="Yang Z.L."/>
            <person name="Xu J."/>
            <person name="Martin F.M."/>
        </authorList>
    </citation>
    <scope>NUCLEOTIDE SEQUENCE</scope>
    <source>
        <strain evidence="2">KKN 215</strain>
    </source>
</reference>